<dbReference type="InterPro" id="IPR009097">
    <property type="entry name" value="Cyclic_Pdiesterase"/>
</dbReference>
<dbReference type="Proteomes" id="UP000254258">
    <property type="component" value="Unassembled WGS sequence"/>
</dbReference>
<dbReference type="PANTHER" id="PTHR35561:SF1">
    <property type="entry name" value="RNA 2',3'-CYCLIC PHOSPHODIESTERASE"/>
    <property type="match status" value="1"/>
</dbReference>
<keyword evidence="1" id="KW-0378">Hydrolase</keyword>
<protein>
    <submittedName>
        <fullName evidence="2">RNA 2',3'-cyclic phosphodiesterase</fullName>
    </submittedName>
</protein>
<accession>A0A370X9F6</accession>
<dbReference type="EMBL" id="QRBE01000001">
    <property type="protein sequence ID" value="RDS84907.1"/>
    <property type="molecule type" value="Genomic_DNA"/>
</dbReference>
<dbReference type="PANTHER" id="PTHR35561">
    <property type="entry name" value="RNA 2',3'-CYCLIC PHOSPHODIESTERASE"/>
    <property type="match status" value="1"/>
</dbReference>
<reference evidence="2 3" key="1">
    <citation type="submission" date="2018-07" db="EMBL/GenBank/DDBJ databases">
        <title>Dyella monticola sp. nov. and Dyella psychrodurans sp. nov. isolated from monsoon evergreen broad-leaved forest soil of Dinghu Mountain, China.</title>
        <authorList>
            <person name="Gao Z."/>
            <person name="Qiu L."/>
        </authorList>
    </citation>
    <scope>NUCLEOTIDE SEQUENCE [LARGE SCALE GENOMIC DNA]</scope>
    <source>
        <strain evidence="2 3">4G-K06</strain>
    </source>
</reference>
<evidence type="ECO:0000256" key="1">
    <source>
        <dbReference type="ARBA" id="ARBA00022801"/>
    </source>
</evidence>
<name>A0A370X9F6_9GAMM</name>
<dbReference type="NCBIfam" id="TIGR02258">
    <property type="entry name" value="2_5_ligase"/>
    <property type="match status" value="1"/>
</dbReference>
<gene>
    <name evidence="2" type="primary">thpR</name>
    <name evidence="2" type="ORF">DWU98_02830</name>
</gene>
<evidence type="ECO:0000313" key="3">
    <source>
        <dbReference type="Proteomes" id="UP000254258"/>
    </source>
</evidence>
<keyword evidence="3" id="KW-1185">Reference proteome</keyword>
<dbReference type="GO" id="GO:0004113">
    <property type="term" value="F:2',3'-cyclic-nucleotide 3'-phosphodiesterase activity"/>
    <property type="evidence" value="ECO:0007669"/>
    <property type="project" value="InterPro"/>
</dbReference>
<dbReference type="SUPFAM" id="SSF55144">
    <property type="entry name" value="LigT-like"/>
    <property type="match status" value="1"/>
</dbReference>
<dbReference type="Pfam" id="PF13563">
    <property type="entry name" value="2_5_RNA_ligase2"/>
    <property type="match status" value="1"/>
</dbReference>
<dbReference type="Gene3D" id="3.90.1140.10">
    <property type="entry name" value="Cyclic phosphodiesterase"/>
    <property type="match status" value="1"/>
</dbReference>
<sequence length="201" mass="21791">MQATQKKTIMPSQASLPGFEPAVPTDRLFLAAFPNAHDAAQLAAIANDYLASHHLEAGAVETSRLHVTLFHLGDYTDLPPALVDSAGEALSHLTAESLTIRFDQIGSFGNRQSKSPLVLAASDGNERLHALHKQLATHLRTSSLGQWTHGSYVPHMTVAYGKATMPLEKIEPITWAVNEVLLIHSLLGKTRHIRLASKALL</sequence>
<evidence type="ECO:0000313" key="2">
    <source>
        <dbReference type="EMBL" id="RDS84907.1"/>
    </source>
</evidence>
<dbReference type="AlphaFoldDB" id="A0A370X9F6"/>
<organism evidence="2 3">
    <name type="scientific">Dyella monticola</name>
    <dbReference type="NCBI Taxonomy" id="1927958"/>
    <lineage>
        <taxon>Bacteria</taxon>
        <taxon>Pseudomonadati</taxon>
        <taxon>Pseudomonadota</taxon>
        <taxon>Gammaproteobacteria</taxon>
        <taxon>Lysobacterales</taxon>
        <taxon>Rhodanobacteraceae</taxon>
        <taxon>Dyella</taxon>
    </lineage>
</organism>
<comment type="caution">
    <text evidence="2">The sequence shown here is derived from an EMBL/GenBank/DDBJ whole genome shotgun (WGS) entry which is preliminary data.</text>
</comment>
<dbReference type="GO" id="GO:0008664">
    <property type="term" value="F:RNA 2',3'-cyclic 3'-phosphodiesterase activity"/>
    <property type="evidence" value="ECO:0007669"/>
    <property type="project" value="InterPro"/>
</dbReference>
<proteinExistence type="predicted"/>
<dbReference type="InterPro" id="IPR004175">
    <property type="entry name" value="RNA_CPDase"/>
</dbReference>